<dbReference type="AlphaFoldDB" id="A0A8S0ZYW3"/>
<proteinExistence type="predicted"/>
<evidence type="ECO:0000313" key="2">
    <source>
        <dbReference type="Proteomes" id="UP000494256"/>
    </source>
</evidence>
<evidence type="ECO:0000313" key="1">
    <source>
        <dbReference type="EMBL" id="CAB3238293.1"/>
    </source>
</evidence>
<sequence length="183" mass="21271">MMFSMPIHSNVTYVLTLQPLPVCLEADLCNHTWIPECAQEWDYDYRMFIDECDVLEYNCDYNRNCFGPATCPPIPTCPACPTCKQCRMRRMFDPVATVPVNQRRIKLKHDHGGHEGHHHFVEHIHLIIETATMATAFKTKKYTIMKNGKKYNKVVKYVVLKVPKKTEGKGYAIEKQDSDFLEK</sequence>
<comment type="caution">
    <text evidence="1">The sequence shown here is derived from an EMBL/GenBank/DDBJ whole genome shotgun (WGS) entry which is preliminary data.</text>
</comment>
<dbReference type="EMBL" id="CADEBD010000306">
    <property type="protein sequence ID" value="CAB3238293.1"/>
    <property type="molecule type" value="Genomic_DNA"/>
</dbReference>
<gene>
    <name evidence="1" type="ORF">APLA_LOCUS8117</name>
</gene>
<reference evidence="1 2" key="1">
    <citation type="submission" date="2020-04" db="EMBL/GenBank/DDBJ databases">
        <authorList>
            <person name="Wallbank WR R."/>
            <person name="Pardo Diaz C."/>
            <person name="Kozak K."/>
            <person name="Martin S."/>
            <person name="Jiggins C."/>
            <person name="Moest M."/>
            <person name="Warren A I."/>
            <person name="Byers J.R.P. K."/>
            <person name="Montejo-Kovacevich G."/>
            <person name="Yen C E."/>
        </authorList>
    </citation>
    <scope>NUCLEOTIDE SEQUENCE [LARGE SCALE GENOMIC DNA]</scope>
</reference>
<name>A0A8S0ZYW3_ARCPL</name>
<organism evidence="1 2">
    <name type="scientific">Arctia plantaginis</name>
    <name type="common">Wood tiger moth</name>
    <name type="synonym">Phalaena plantaginis</name>
    <dbReference type="NCBI Taxonomy" id="874455"/>
    <lineage>
        <taxon>Eukaryota</taxon>
        <taxon>Metazoa</taxon>
        <taxon>Ecdysozoa</taxon>
        <taxon>Arthropoda</taxon>
        <taxon>Hexapoda</taxon>
        <taxon>Insecta</taxon>
        <taxon>Pterygota</taxon>
        <taxon>Neoptera</taxon>
        <taxon>Endopterygota</taxon>
        <taxon>Lepidoptera</taxon>
        <taxon>Glossata</taxon>
        <taxon>Ditrysia</taxon>
        <taxon>Noctuoidea</taxon>
        <taxon>Erebidae</taxon>
        <taxon>Arctiinae</taxon>
        <taxon>Arctia</taxon>
    </lineage>
</organism>
<protein>
    <submittedName>
        <fullName evidence="1">Uncharacterized protein</fullName>
    </submittedName>
</protein>
<dbReference type="Proteomes" id="UP000494256">
    <property type="component" value="Unassembled WGS sequence"/>
</dbReference>
<accession>A0A8S0ZYW3</accession>
<dbReference type="OrthoDB" id="511287at2759"/>